<comment type="caution">
    <text evidence="1">The sequence shown here is derived from an EMBL/GenBank/DDBJ whole genome shotgun (WGS) entry which is preliminary data.</text>
</comment>
<dbReference type="Proteomes" id="UP000309215">
    <property type="component" value="Unassembled WGS sequence"/>
</dbReference>
<proteinExistence type="predicted"/>
<keyword evidence="2" id="KW-1185">Reference proteome</keyword>
<dbReference type="OrthoDB" id="314848at2"/>
<sequence>MNASGETDTSPLAREMLGGVSMSSLGRRLVSYCAFVMGAALGLPGSAAAVEPKPPVEISGSPGNGVTVKVGDVFSFNARSRIQLRYQINVPPADDQGERDFQQIVNIGTARLWFSGHVYRPELTYMIQLAIAGRDYRDGATSPIFDAYIDWKIHRDFNVRAGQFFVPFDRLRTVREFALQMADRPVPVGELTLDRDAGITLYSENFLGKESPVAWRLSAFGGGGTNLTTSREPGALLVGRLELRPLGKLDDDSEGDLDRRRKPAVALGGAFAANYNTNRLRSTTGATFLGGTTDYLHAAADVVFKWRGFALQGEYLWKRADVDRIESTDEDGNARTEHTRSGQGTVVQASYVFDPPIEIVARVSRLYAFGGTDPKLVSEVQSRGQEVGVGLNYYFNKHKMKLQADWIARMPHDFDFEKANHVAHLQLDATF</sequence>
<organism evidence="1 2">
    <name type="scientific">Polyangium fumosum</name>
    <dbReference type="NCBI Taxonomy" id="889272"/>
    <lineage>
        <taxon>Bacteria</taxon>
        <taxon>Pseudomonadati</taxon>
        <taxon>Myxococcota</taxon>
        <taxon>Polyangia</taxon>
        <taxon>Polyangiales</taxon>
        <taxon>Polyangiaceae</taxon>
        <taxon>Polyangium</taxon>
    </lineage>
</organism>
<gene>
    <name evidence="1" type="ORF">E8A74_50210</name>
</gene>
<dbReference type="Gene3D" id="2.40.160.10">
    <property type="entry name" value="Porin"/>
    <property type="match status" value="1"/>
</dbReference>
<accession>A0A4U1IH18</accession>
<dbReference type="EMBL" id="SSMQ01000132">
    <property type="protein sequence ID" value="TKC92997.1"/>
    <property type="molecule type" value="Genomic_DNA"/>
</dbReference>
<dbReference type="AlphaFoldDB" id="A0A4U1IH18"/>
<evidence type="ECO:0000313" key="2">
    <source>
        <dbReference type="Proteomes" id="UP000309215"/>
    </source>
</evidence>
<dbReference type="Pfam" id="PF07396">
    <property type="entry name" value="Porin_O_P"/>
    <property type="match status" value="1"/>
</dbReference>
<reference evidence="1 2" key="1">
    <citation type="submission" date="2019-04" db="EMBL/GenBank/DDBJ databases">
        <authorList>
            <person name="Li Y."/>
            <person name="Wang J."/>
        </authorList>
    </citation>
    <scope>NUCLEOTIDE SEQUENCE [LARGE SCALE GENOMIC DNA]</scope>
    <source>
        <strain evidence="1 2">DSM 14668</strain>
    </source>
</reference>
<protein>
    <submittedName>
        <fullName evidence="1">Porin</fullName>
    </submittedName>
</protein>
<dbReference type="InterPro" id="IPR010870">
    <property type="entry name" value="Porin_O/P"/>
</dbReference>
<dbReference type="InterPro" id="IPR023614">
    <property type="entry name" value="Porin_dom_sf"/>
</dbReference>
<name>A0A4U1IH18_9BACT</name>
<dbReference type="SUPFAM" id="SSF56935">
    <property type="entry name" value="Porins"/>
    <property type="match status" value="1"/>
</dbReference>
<evidence type="ECO:0000313" key="1">
    <source>
        <dbReference type="EMBL" id="TKC92997.1"/>
    </source>
</evidence>